<gene>
    <name evidence="6" type="ORF">HBA54_27105</name>
</gene>
<evidence type="ECO:0000313" key="6">
    <source>
        <dbReference type="EMBL" id="NIA72266.1"/>
    </source>
</evidence>
<dbReference type="GO" id="GO:0003677">
    <property type="term" value="F:DNA binding"/>
    <property type="evidence" value="ECO:0007669"/>
    <property type="project" value="UniProtKB-KW"/>
</dbReference>
<dbReference type="GO" id="GO:0003700">
    <property type="term" value="F:DNA-binding transcription factor activity"/>
    <property type="evidence" value="ECO:0007669"/>
    <property type="project" value="TreeGrafter"/>
</dbReference>
<dbReference type="PANTHER" id="PTHR30136:SF39">
    <property type="entry name" value="TRANSCRIPTIONAL REGULATORY PROTEIN"/>
    <property type="match status" value="1"/>
</dbReference>
<evidence type="ECO:0000256" key="2">
    <source>
        <dbReference type="ARBA" id="ARBA00023125"/>
    </source>
</evidence>
<dbReference type="InterPro" id="IPR050707">
    <property type="entry name" value="HTH_MetabolicPath_Reg"/>
</dbReference>
<proteinExistence type="predicted"/>
<evidence type="ECO:0000259" key="4">
    <source>
        <dbReference type="PROSITE" id="PS51077"/>
    </source>
</evidence>
<dbReference type="InterPro" id="IPR036388">
    <property type="entry name" value="WH-like_DNA-bd_sf"/>
</dbReference>
<evidence type="ECO:0000313" key="7">
    <source>
        <dbReference type="Proteomes" id="UP000761264"/>
    </source>
</evidence>
<reference evidence="6" key="1">
    <citation type="submission" date="2020-03" db="EMBL/GenBank/DDBJ databases">
        <title>Genome of Pelagibius litoralis DSM 21314T.</title>
        <authorList>
            <person name="Wang G."/>
        </authorList>
    </citation>
    <scope>NUCLEOTIDE SEQUENCE</scope>
    <source>
        <strain evidence="6">DSM 21314</strain>
    </source>
</reference>
<dbReference type="AlphaFoldDB" id="A0A967F306"/>
<dbReference type="PROSITE" id="PS51078">
    <property type="entry name" value="ICLR_ED"/>
    <property type="match status" value="1"/>
</dbReference>
<organism evidence="6 7">
    <name type="scientific">Pelagibius litoralis</name>
    <dbReference type="NCBI Taxonomy" id="374515"/>
    <lineage>
        <taxon>Bacteria</taxon>
        <taxon>Pseudomonadati</taxon>
        <taxon>Pseudomonadota</taxon>
        <taxon>Alphaproteobacteria</taxon>
        <taxon>Rhodospirillales</taxon>
        <taxon>Rhodovibrionaceae</taxon>
        <taxon>Pelagibius</taxon>
    </lineage>
</organism>
<evidence type="ECO:0000259" key="5">
    <source>
        <dbReference type="PROSITE" id="PS51078"/>
    </source>
</evidence>
<dbReference type="Pfam" id="PF01614">
    <property type="entry name" value="IclR_C"/>
    <property type="match status" value="1"/>
</dbReference>
<dbReference type="RefSeq" id="WP_167231330.1">
    <property type="nucleotide sequence ID" value="NZ_JAAQPH010000037.1"/>
</dbReference>
<feature type="domain" description="IclR-ED" evidence="5">
    <location>
        <begin position="74"/>
        <end position="262"/>
    </location>
</feature>
<evidence type="ECO:0000256" key="1">
    <source>
        <dbReference type="ARBA" id="ARBA00023015"/>
    </source>
</evidence>
<dbReference type="SUPFAM" id="SSF46785">
    <property type="entry name" value="Winged helix' DNA-binding domain"/>
    <property type="match status" value="1"/>
</dbReference>
<dbReference type="Gene3D" id="3.30.450.40">
    <property type="match status" value="1"/>
</dbReference>
<dbReference type="Pfam" id="PF09339">
    <property type="entry name" value="HTH_IclR"/>
    <property type="match status" value="1"/>
</dbReference>
<dbReference type="EMBL" id="JAAQPH010000037">
    <property type="protein sequence ID" value="NIA72266.1"/>
    <property type="molecule type" value="Genomic_DNA"/>
</dbReference>
<keyword evidence="2" id="KW-0238">DNA-binding</keyword>
<keyword evidence="3" id="KW-0804">Transcription</keyword>
<name>A0A967F306_9PROT</name>
<dbReference type="Proteomes" id="UP000761264">
    <property type="component" value="Unassembled WGS sequence"/>
</dbReference>
<dbReference type="InterPro" id="IPR029016">
    <property type="entry name" value="GAF-like_dom_sf"/>
</dbReference>
<dbReference type="Gene3D" id="1.10.10.10">
    <property type="entry name" value="Winged helix-like DNA-binding domain superfamily/Winged helix DNA-binding domain"/>
    <property type="match status" value="1"/>
</dbReference>
<comment type="caution">
    <text evidence="6">The sequence shown here is derived from an EMBL/GenBank/DDBJ whole genome shotgun (WGS) entry which is preliminary data.</text>
</comment>
<dbReference type="PROSITE" id="PS51077">
    <property type="entry name" value="HTH_ICLR"/>
    <property type="match status" value="1"/>
</dbReference>
<dbReference type="SUPFAM" id="SSF55781">
    <property type="entry name" value="GAF domain-like"/>
    <property type="match status" value="1"/>
</dbReference>
<protein>
    <submittedName>
        <fullName evidence="6">IclR family transcriptional regulator</fullName>
    </submittedName>
</protein>
<dbReference type="InterPro" id="IPR005471">
    <property type="entry name" value="Tscrpt_reg_IclR_N"/>
</dbReference>
<dbReference type="InterPro" id="IPR036390">
    <property type="entry name" value="WH_DNA-bd_sf"/>
</dbReference>
<dbReference type="PANTHER" id="PTHR30136">
    <property type="entry name" value="HELIX-TURN-HELIX TRANSCRIPTIONAL REGULATOR, ICLR FAMILY"/>
    <property type="match status" value="1"/>
</dbReference>
<sequence length="275" mass="29853">MAIEQGSEPPRSVERLLTIIEALSNASANGLRLTDVVEATGLGKTTAHRLLNGLADQGLVDCDSETGRYFVGIKILSWASAARNRFSIARLAEPVLIRLARRTQDTVYLIGRVGDESVCLDSREGSFPIKALTLNVGDRRPLGIGAGSLAMLAAMPDDEIERILVQQAEARSSYSFSEAKLREMIEATRRSGYGYNDVHIFEHMKDLTGMAAVAVAIRRSDGTPVAALHVTSVTARLAPPRRENIVAALTQERAQLEEEMQPALDATQVSQRTLA</sequence>
<dbReference type="InterPro" id="IPR014757">
    <property type="entry name" value="Tscrpt_reg_IclR_C"/>
</dbReference>
<accession>A0A967F306</accession>
<keyword evidence="7" id="KW-1185">Reference proteome</keyword>
<dbReference type="SMART" id="SM00346">
    <property type="entry name" value="HTH_ICLR"/>
    <property type="match status" value="1"/>
</dbReference>
<dbReference type="GO" id="GO:0045892">
    <property type="term" value="P:negative regulation of DNA-templated transcription"/>
    <property type="evidence" value="ECO:0007669"/>
    <property type="project" value="TreeGrafter"/>
</dbReference>
<feature type="domain" description="HTH iclR-type" evidence="4">
    <location>
        <begin position="10"/>
        <end position="73"/>
    </location>
</feature>
<keyword evidence="1" id="KW-0805">Transcription regulation</keyword>
<evidence type="ECO:0000256" key="3">
    <source>
        <dbReference type="ARBA" id="ARBA00023163"/>
    </source>
</evidence>